<keyword evidence="3" id="KW-1185">Reference proteome</keyword>
<dbReference type="Proteomes" id="UP000001064">
    <property type="component" value="Unassembled WGS sequence"/>
</dbReference>
<evidence type="ECO:0000313" key="3">
    <source>
        <dbReference type="Proteomes" id="UP000001064"/>
    </source>
</evidence>
<accession>F1A0W6</accession>
<dbReference type="KEGG" id="dpp:DICPUDRAFT_83875"/>
<dbReference type="InParanoid" id="F1A0W6"/>
<organism evidence="2 3">
    <name type="scientific">Dictyostelium purpureum</name>
    <name type="common">Slime mold</name>
    <dbReference type="NCBI Taxonomy" id="5786"/>
    <lineage>
        <taxon>Eukaryota</taxon>
        <taxon>Amoebozoa</taxon>
        <taxon>Evosea</taxon>
        <taxon>Eumycetozoa</taxon>
        <taxon>Dictyostelia</taxon>
        <taxon>Dictyosteliales</taxon>
        <taxon>Dictyosteliaceae</taxon>
        <taxon>Dictyostelium</taxon>
    </lineage>
</organism>
<sequence>MFKINIRPKSFFEGVNPSLENSRNLYNKIRYEELSSSIMDPIVVKRINEIVDGVFQDISLNEYFEHKEEQWEGKNFNEDFVDELDVVKPSLVKSVQSRINYIPKILKLVDEMDREGLLWFRKEFIIATEKANRYESIITQNQNNNNINNNNNNDPYLFINQSSPVIEKSPKIKSNFPLKQIALSRLNKNFTNFIKKAEPDKYSALLKFQRNGLVSDLREQVDIYMGDADFKKPFKWAIMGISPKSTENHLANCGFNDISTKEKYSSKLCHRCVKNSHEIVHSILDDPFICVDKIKPIKPGQFLTKYKGSYSVLHCLLEKKFPCHKLYCFTYDHHREIYDRNDVSSERGESSSSRGNSRSSSRRSKSSSRSSSSSRDSSSEDSEGEEINYHFQD</sequence>
<dbReference type="GeneID" id="10511080"/>
<evidence type="ECO:0000313" key="2">
    <source>
        <dbReference type="EMBL" id="EGC30163.1"/>
    </source>
</evidence>
<dbReference type="VEuPathDB" id="AmoebaDB:DICPUDRAFT_83875"/>
<feature type="region of interest" description="Disordered" evidence="1">
    <location>
        <begin position="342"/>
        <end position="393"/>
    </location>
</feature>
<dbReference type="RefSeq" id="XP_003293308.1">
    <property type="nucleotide sequence ID" value="XM_003293260.1"/>
</dbReference>
<gene>
    <name evidence="2" type="ORF">DICPUDRAFT_83875</name>
</gene>
<protein>
    <submittedName>
        <fullName evidence="2">Uncharacterized protein</fullName>
    </submittedName>
</protein>
<dbReference type="EMBL" id="GL871352">
    <property type="protein sequence ID" value="EGC30163.1"/>
    <property type="molecule type" value="Genomic_DNA"/>
</dbReference>
<dbReference type="AlphaFoldDB" id="F1A0W6"/>
<name>F1A0W6_DICPU</name>
<feature type="compositionally biased region" description="Low complexity" evidence="1">
    <location>
        <begin position="367"/>
        <end position="376"/>
    </location>
</feature>
<reference evidence="3" key="1">
    <citation type="journal article" date="2011" name="Genome Biol.">
        <title>Comparative genomics of the social amoebae Dictyostelium discoideum and Dictyostelium purpureum.</title>
        <authorList>
            <consortium name="US DOE Joint Genome Institute (JGI-PGF)"/>
            <person name="Sucgang R."/>
            <person name="Kuo A."/>
            <person name="Tian X."/>
            <person name="Salerno W."/>
            <person name="Parikh A."/>
            <person name="Feasley C.L."/>
            <person name="Dalin E."/>
            <person name="Tu H."/>
            <person name="Huang E."/>
            <person name="Barry K."/>
            <person name="Lindquist E."/>
            <person name="Shapiro H."/>
            <person name="Bruce D."/>
            <person name="Schmutz J."/>
            <person name="Salamov A."/>
            <person name="Fey P."/>
            <person name="Gaudet P."/>
            <person name="Anjard C."/>
            <person name="Babu M.M."/>
            <person name="Basu S."/>
            <person name="Bushmanova Y."/>
            <person name="van der Wel H."/>
            <person name="Katoh-Kurasawa M."/>
            <person name="Dinh C."/>
            <person name="Coutinho P.M."/>
            <person name="Saito T."/>
            <person name="Elias M."/>
            <person name="Schaap P."/>
            <person name="Kay R.R."/>
            <person name="Henrissat B."/>
            <person name="Eichinger L."/>
            <person name="Rivero F."/>
            <person name="Putnam N.H."/>
            <person name="West C.M."/>
            <person name="Loomis W.F."/>
            <person name="Chisholm R.L."/>
            <person name="Shaulsky G."/>
            <person name="Strassmann J.E."/>
            <person name="Queller D.C."/>
            <person name="Kuspa A."/>
            <person name="Grigoriev I.V."/>
        </authorList>
    </citation>
    <scope>NUCLEOTIDE SEQUENCE [LARGE SCALE GENOMIC DNA]</scope>
    <source>
        <strain evidence="3">QSDP1</strain>
    </source>
</reference>
<proteinExistence type="predicted"/>
<evidence type="ECO:0000256" key="1">
    <source>
        <dbReference type="SAM" id="MobiDB-lite"/>
    </source>
</evidence>
<feature type="compositionally biased region" description="Low complexity" evidence="1">
    <location>
        <begin position="350"/>
        <end position="359"/>
    </location>
</feature>